<evidence type="ECO:0000313" key="2">
    <source>
        <dbReference type="EMBL" id="KAJ5071914.1"/>
    </source>
</evidence>
<feature type="compositionally biased region" description="Basic and acidic residues" evidence="1">
    <location>
        <begin position="15"/>
        <end position="37"/>
    </location>
</feature>
<name>A0A9Q0LGE3_ANAIG</name>
<dbReference type="Proteomes" id="UP001149090">
    <property type="component" value="Unassembled WGS sequence"/>
</dbReference>
<feature type="compositionally biased region" description="Polar residues" evidence="1">
    <location>
        <begin position="1"/>
        <end position="14"/>
    </location>
</feature>
<sequence>MKNKELSPTNNNKSFKNENIPREDIHFKQNQIGKRELSPSTKFSNSESLIVSVEFENKRFRTRKVINDSEQLTSSPAKSCLKTFSFDKKQKRVSWRPKISDTRNFEKIKTNVWTYPPKIKLSPTVFPNENTSVEKKTQELRQLEVLPVSEIQNSYSPDESEISNPSAQQKTNFPVKMINWEFAMPQEIEMNELNKLYNTIINCITKIQKN</sequence>
<comment type="caution">
    <text evidence="2">The sequence shown here is derived from an EMBL/GenBank/DDBJ whole genome shotgun (WGS) entry which is preliminary data.</text>
</comment>
<dbReference type="EMBL" id="JAPDFW010000084">
    <property type="protein sequence ID" value="KAJ5071914.1"/>
    <property type="molecule type" value="Genomic_DNA"/>
</dbReference>
<accession>A0A9Q0LGE3</accession>
<proteinExistence type="predicted"/>
<evidence type="ECO:0000256" key="1">
    <source>
        <dbReference type="SAM" id="MobiDB-lite"/>
    </source>
</evidence>
<dbReference type="AlphaFoldDB" id="A0A9Q0LGE3"/>
<evidence type="ECO:0000313" key="3">
    <source>
        <dbReference type="Proteomes" id="UP001149090"/>
    </source>
</evidence>
<keyword evidence="3" id="KW-1185">Reference proteome</keyword>
<reference evidence="2" key="1">
    <citation type="submission" date="2022-10" db="EMBL/GenBank/DDBJ databases">
        <title>Novel sulphate-reducing endosymbionts in the free-living metamonad Anaeramoeba.</title>
        <authorList>
            <person name="Jerlstrom-Hultqvist J."/>
            <person name="Cepicka I."/>
            <person name="Gallot-Lavallee L."/>
            <person name="Salas-Leiva D."/>
            <person name="Curtis B.A."/>
            <person name="Zahonova K."/>
            <person name="Pipaliya S."/>
            <person name="Dacks J."/>
            <person name="Roger A.J."/>
        </authorList>
    </citation>
    <scope>NUCLEOTIDE SEQUENCE</scope>
    <source>
        <strain evidence="2">BMAN</strain>
    </source>
</reference>
<feature type="region of interest" description="Disordered" evidence="1">
    <location>
        <begin position="1"/>
        <end position="40"/>
    </location>
</feature>
<gene>
    <name evidence="2" type="ORF">M0811_09813</name>
</gene>
<protein>
    <submittedName>
        <fullName evidence="2">Uncharacterized protein</fullName>
    </submittedName>
</protein>
<organism evidence="2 3">
    <name type="scientific">Anaeramoeba ignava</name>
    <name type="common">Anaerobic marine amoeba</name>
    <dbReference type="NCBI Taxonomy" id="1746090"/>
    <lineage>
        <taxon>Eukaryota</taxon>
        <taxon>Metamonada</taxon>
        <taxon>Anaeramoebidae</taxon>
        <taxon>Anaeramoeba</taxon>
    </lineage>
</organism>